<comment type="subcellular location">
    <subcellularLocation>
        <location evidence="1 6">Membrane</location>
        <topology evidence="1 6">Multi-pass membrane protein</topology>
    </subcellularLocation>
</comment>
<dbReference type="InterPro" id="IPR007735">
    <property type="entry name" value="Pecanex_C"/>
</dbReference>
<evidence type="ECO:0000256" key="1">
    <source>
        <dbReference type="ARBA" id="ARBA00004141"/>
    </source>
</evidence>
<keyword evidence="5 6" id="KW-0472">Membrane</keyword>
<dbReference type="Pfam" id="PF05041">
    <property type="entry name" value="Pecanex_C"/>
    <property type="match status" value="1"/>
</dbReference>
<name>A0A7R8ZM51_9CRUS</name>
<accession>A0A7R8ZM51</accession>
<keyword evidence="4 6" id="KW-1133">Transmembrane helix</keyword>
<comment type="similarity">
    <text evidence="2 6">Belongs to the pecanex family.</text>
</comment>
<comment type="caution">
    <text evidence="6">Lacks conserved residue(s) required for the propagation of feature annotation.</text>
</comment>
<feature type="transmembrane region" description="Helical" evidence="6">
    <location>
        <begin position="154"/>
        <end position="177"/>
    </location>
</feature>
<dbReference type="EMBL" id="OB660884">
    <property type="protein sequence ID" value="CAD7226654.1"/>
    <property type="molecule type" value="Genomic_DNA"/>
</dbReference>
<dbReference type="PANTHER" id="PTHR12372">
    <property type="entry name" value="PECANEX"/>
    <property type="match status" value="1"/>
</dbReference>
<evidence type="ECO:0000256" key="4">
    <source>
        <dbReference type="ARBA" id="ARBA00022989"/>
    </source>
</evidence>
<evidence type="ECO:0000256" key="2">
    <source>
        <dbReference type="ARBA" id="ARBA00010170"/>
    </source>
</evidence>
<evidence type="ECO:0000256" key="3">
    <source>
        <dbReference type="ARBA" id="ARBA00022692"/>
    </source>
</evidence>
<dbReference type="AlphaFoldDB" id="A0A7R8ZM51"/>
<gene>
    <name evidence="7" type="ORF">CTOB1V02_LOCUS4570</name>
</gene>
<organism evidence="7">
    <name type="scientific">Cyprideis torosa</name>
    <dbReference type="NCBI Taxonomy" id="163714"/>
    <lineage>
        <taxon>Eukaryota</taxon>
        <taxon>Metazoa</taxon>
        <taxon>Ecdysozoa</taxon>
        <taxon>Arthropoda</taxon>
        <taxon>Crustacea</taxon>
        <taxon>Oligostraca</taxon>
        <taxon>Ostracoda</taxon>
        <taxon>Podocopa</taxon>
        <taxon>Podocopida</taxon>
        <taxon>Cytherocopina</taxon>
        <taxon>Cytheroidea</taxon>
        <taxon>Cytherideidae</taxon>
        <taxon>Cyprideis</taxon>
    </lineage>
</organism>
<dbReference type="OrthoDB" id="5979286at2759"/>
<dbReference type="PANTHER" id="PTHR12372:SF6">
    <property type="entry name" value="PECANEX-LIKE PROTEIN 4"/>
    <property type="match status" value="1"/>
</dbReference>
<feature type="transmembrane region" description="Helical" evidence="6">
    <location>
        <begin position="111"/>
        <end position="134"/>
    </location>
</feature>
<keyword evidence="3 6" id="KW-0812">Transmembrane</keyword>
<evidence type="ECO:0000256" key="5">
    <source>
        <dbReference type="ARBA" id="ARBA00023136"/>
    </source>
</evidence>
<evidence type="ECO:0000256" key="6">
    <source>
        <dbReference type="RuleBase" id="RU367089"/>
    </source>
</evidence>
<protein>
    <recommendedName>
        <fullName evidence="6">Pecanex-like protein</fullName>
    </recommendedName>
</protein>
<dbReference type="GO" id="GO:0016020">
    <property type="term" value="C:membrane"/>
    <property type="evidence" value="ECO:0007669"/>
    <property type="project" value="UniProtKB-SubCell"/>
</dbReference>
<sequence>MCRDMMFIIVFLPQLSPIRHSPRELALADKGLLTDGDGRYDRALPGRGLRRKGYRTKMKDTSRMVNEATGELGWEEELEDCNARFGLEEADATIGRDEFVGSLILGKRHEFILFFALLVSMYESVLVSVLGFVSELMRSCPGIYEPISDEIPPLLFPVDFFVAVLFSVALVFTSAVLEPPLLPTSDEPSLSLEELLVDDFEVPAPDDDEGSLPLPLEPLLAESLATWSLLSVASRVVFGADCYDEILCATSAAEIARKFDAKKFITDFIQSSSLPFIDWITGLPELQTLLLKAFRLPVMDPTRAVAIVPLDEDEELDEALKEFEDNWFFGVEGSEEWEAQVLADVPHLFALEFNETNHSLGSHLCSLGPTPVTLFRLNPEAVRSLWANLSWELLYLTNDDEERYSVQAHPVILRNLSAQAADPPLGYPIFTQSVLMEL</sequence>
<dbReference type="InterPro" id="IPR039797">
    <property type="entry name" value="Pecanex"/>
</dbReference>
<reference evidence="7" key="1">
    <citation type="submission" date="2020-11" db="EMBL/GenBank/DDBJ databases">
        <authorList>
            <person name="Tran Van P."/>
        </authorList>
    </citation>
    <scope>NUCLEOTIDE SEQUENCE</scope>
</reference>
<proteinExistence type="inferred from homology"/>
<evidence type="ECO:0000313" key="7">
    <source>
        <dbReference type="EMBL" id="CAD7226654.1"/>
    </source>
</evidence>